<dbReference type="PANTHER" id="PTHR46300:SF1">
    <property type="entry name" value="P450, PUTATIVE (EUROFUNG)-RELATED"/>
    <property type="match status" value="1"/>
</dbReference>
<keyword evidence="7" id="KW-1133">Transmembrane helix</keyword>
<evidence type="ECO:0000256" key="1">
    <source>
        <dbReference type="ARBA" id="ARBA00001971"/>
    </source>
</evidence>
<evidence type="ECO:0000256" key="10">
    <source>
        <dbReference type="ARBA" id="ARBA00023033"/>
    </source>
</evidence>
<comment type="subcellular location">
    <subcellularLocation>
        <location evidence="2">Membrane</location>
    </subcellularLocation>
</comment>
<keyword evidence="4" id="KW-0349">Heme</keyword>
<evidence type="ECO:0000313" key="13">
    <source>
        <dbReference type="Proteomes" id="UP000292702"/>
    </source>
</evidence>
<gene>
    <name evidence="12" type="ORF">EIP91_002922</name>
</gene>
<comment type="cofactor">
    <cofactor evidence="1">
        <name>heme</name>
        <dbReference type="ChEBI" id="CHEBI:30413"/>
    </cofactor>
</comment>
<name>A0A4R0RN29_9APHY</name>
<keyword evidence="6" id="KW-0479">Metal-binding</keyword>
<dbReference type="SUPFAM" id="SSF48264">
    <property type="entry name" value="Cytochrome P450"/>
    <property type="match status" value="1"/>
</dbReference>
<evidence type="ECO:0000256" key="7">
    <source>
        <dbReference type="ARBA" id="ARBA00022989"/>
    </source>
</evidence>
<dbReference type="OrthoDB" id="1055148at2759"/>
<evidence type="ECO:0008006" key="14">
    <source>
        <dbReference type="Google" id="ProtNLM"/>
    </source>
</evidence>
<protein>
    <recommendedName>
        <fullName evidence="14">Cytochrome P450-dit2</fullName>
    </recommendedName>
</protein>
<keyword evidence="13" id="KW-1185">Reference proteome</keyword>
<dbReference type="InterPro" id="IPR001128">
    <property type="entry name" value="Cyt_P450"/>
</dbReference>
<dbReference type="GO" id="GO:0016020">
    <property type="term" value="C:membrane"/>
    <property type="evidence" value="ECO:0007669"/>
    <property type="project" value="UniProtKB-SubCell"/>
</dbReference>
<keyword evidence="9" id="KW-0408">Iron</keyword>
<proteinExistence type="inferred from homology"/>
<dbReference type="GO" id="GO:0020037">
    <property type="term" value="F:heme binding"/>
    <property type="evidence" value="ECO:0007669"/>
    <property type="project" value="InterPro"/>
</dbReference>
<dbReference type="Gene3D" id="1.10.630.10">
    <property type="entry name" value="Cytochrome P450"/>
    <property type="match status" value="1"/>
</dbReference>
<dbReference type="InterPro" id="IPR050364">
    <property type="entry name" value="Cytochrome_P450_fung"/>
</dbReference>
<reference evidence="12 13" key="1">
    <citation type="submission" date="2018-11" db="EMBL/GenBank/DDBJ databases">
        <title>Genome assembly of Steccherinum ochraceum LE-BIN_3174, the white-rot fungus of the Steccherinaceae family (The Residual Polyporoid clade, Polyporales, Basidiomycota).</title>
        <authorList>
            <person name="Fedorova T.V."/>
            <person name="Glazunova O.A."/>
            <person name="Landesman E.O."/>
            <person name="Moiseenko K.V."/>
            <person name="Psurtseva N.V."/>
            <person name="Savinova O.S."/>
            <person name="Shakhova N.V."/>
            <person name="Tyazhelova T.V."/>
            <person name="Vasina D.V."/>
        </authorList>
    </citation>
    <scope>NUCLEOTIDE SEQUENCE [LARGE SCALE GENOMIC DNA]</scope>
    <source>
        <strain evidence="12 13">LE-BIN_3174</strain>
    </source>
</reference>
<sequence length="260" mass="28917">MSAPAIGGSSCLSGVNALARALLDFPGLDQAFANDTTVGMAQYHQWRRPSQLRIYYAVISEGQLPPGPAPGWKHTAPMFRSYEKWFQAYGPVVSLRRGNNVHIIIGSYEAASDIMQKHGSNLADRPPSVSANDILSGGKRTLLLRAGPRLATYRKALHTSLQPSAAAQYEPVQYDNAKHYILDILREPDHHLAHARKYAASVILTLTYGKMTPTSYDDPEVININRGIARLLTVMKGMPWPVDKYPILRFFPLAHIRMLR</sequence>
<evidence type="ECO:0000256" key="8">
    <source>
        <dbReference type="ARBA" id="ARBA00023002"/>
    </source>
</evidence>
<evidence type="ECO:0000313" key="12">
    <source>
        <dbReference type="EMBL" id="TCD65258.1"/>
    </source>
</evidence>
<evidence type="ECO:0000256" key="9">
    <source>
        <dbReference type="ARBA" id="ARBA00023004"/>
    </source>
</evidence>
<accession>A0A4R0RN29</accession>
<dbReference type="STRING" id="92696.A0A4R0RN29"/>
<dbReference type="GO" id="GO:0004497">
    <property type="term" value="F:monooxygenase activity"/>
    <property type="evidence" value="ECO:0007669"/>
    <property type="project" value="UniProtKB-KW"/>
</dbReference>
<evidence type="ECO:0000256" key="2">
    <source>
        <dbReference type="ARBA" id="ARBA00004370"/>
    </source>
</evidence>
<keyword evidence="8" id="KW-0560">Oxidoreductase</keyword>
<comment type="similarity">
    <text evidence="3">Belongs to the cytochrome P450 family.</text>
</comment>
<dbReference type="AlphaFoldDB" id="A0A4R0RN29"/>
<evidence type="ECO:0000256" key="4">
    <source>
        <dbReference type="ARBA" id="ARBA00022617"/>
    </source>
</evidence>
<keyword evidence="10" id="KW-0503">Monooxygenase</keyword>
<comment type="caution">
    <text evidence="12">The sequence shown here is derived from an EMBL/GenBank/DDBJ whole genome shotgun (WGS) entry which is preliminary data.</text>
</comment>
<dbReference type="Pfam" id="PF00067">
    <property type="entry name" value="p450"/>
    <property type="match status" value="1"/>
</dbReference>
<evidence type="ECO:0000256" key="6">
    <source>
        <dbReference type="ARBA" id="ARBA00022723"/>
    </source>
</evidence>
<evidence type="ECO:0000256" key="5">
    <source>
        <dbReference type="ARBA" id="ARBA00022692"/>
    </source>
</evidence>
<keyword evidence="5" id="KW-0812">Transmembrane</keyword>
<dbReference type="GO" id="GO:0016705">
    <property type="term" value="F:oxidoreductase activity, acting on paired donors, with incorporation or reduction of molecular oxygen"/>
    <property type="evidence" value="ECO:0007669"/>
    <property type="project" value="InterPro"/>
</dbReference>
<dbReference type="Proteomes" id="UP000292702">
    <property type="component" value="Unassembled WGS sequence"/>
</dbReference>
<dbReference type="PANTHER" id="PTHR46300">
    <property type="entry name" value="P450, PUTATIVE (EUROFUNG)-RELATED-RELATED"/>
    <property type="match status" value="1"/>
</dbReference>
<dbReference type="InterPro" id="IPR036396">
    <property type="entry name" value="Cyt_P450_sf"/>
</dbReference>
<evidence type="ECO:0000256" key="11">
    <source>
        <dbReference type="ARBA" id="ARBA00023136"/>
    </source>
</evidence>
<dbReference type="EMBL" id="RWJN01000190">
    <property type="protein sequence ID" value="TCD65258.1"/>
    <property type="molecule type" value="Genomic_DNA"/>
</dbReference>
<organism evidence="12 13">
    <name type="scientific">Steccherinum ochraceum</name>
    <dbReference type="NCBI Taxonomy" id="92696"/>
    <lineage>
        <taxon>Eukaryota</taxon>
        <taxon>Fungi</taxon>
        <taxon>Dikarya</taxon>
        <taxon>Basidiomycota</taxon>
        <taxon>Agaricomycotina</taxon>
        <taxon>Agaricomycetes</taxon>
        <taxon>Polyporales</taxon>
        <taxon>Steccherinaceae</taxon>
        <taxon>Steccherinum</taxon>
    </lineage>
</organism>
<dbReference type="GO" id="GO:0005506">
    <property type="term" value="F:iron ion binding"/>
    <property type="evidence" value="ECO:0007669"/>
    <property type="project" value="InterPro"/>
</dbReference>
<keyword evidence="11" id="KW-0472">Membrane</keyword>
<evidence type="ECO:0000256" key="3">
    <source>
        <dbReference type="ARBA" id="ARBA00010617"/>
    </source>
</evidence>